<dbReference type="GO" id="GO:0005789">
    <property type="term" value="C:endoplasmic reticulum membrane"/>
    <property type="evidence" value="ECO:0007669"/>
    <property type="project" value="UniProtKB-SubCell"/>
</dbReference>
<evidence type="ECO:0000313" key="15">
    <source>
        <dbReference type="Proteomes" id="UP001438707"/>
    </source>
</evidence>
<dbReference type="GO" id="GO:0006487">
    <property type="term" value="P:protein N-linked glycosylation"/>
    <property type="evidence" value="ECO:0007669"/>
    <property type="project" value="TreeGrafter"/>
</dbReference>
<evidence type="ECO:0000256" key="12">
    <source>
        <dbReference type="RuleBase" id="RU363075"/>
    </source>
</evidence>
<evidence type="ECO:0000256" key="13">
    <source>
        <dbReference type="SAM" id="SignalP"/>
    </source>
</evidence>
<keyword evidence="6 12" id="KW-0812">Transmembrane</keyword>
<evidence type="ECO:0000256" key="7">
    <source>
        <dbReference type="ARBA" id="ARBA00022824"/>
    </source>
</evidence>
<comment type="pathway">
    <text evidence="2">Protein modification; protein glycosylation.</text>
</comment>
<feature type="chain" id="PRO_5043396594" description="Mannosyltransferase" evidence="13">
    <location>
        <begin position="21"/>
        <end position="491"/>
    </location>
</feature>
<feature type="transmembrane region" description="Helical" evidence="12">
    <location>
        <begin position="61"/>
        <end position="83"/>
    </location>
</feature>
<evidence type="ECO:0000256" key="10">
    <source>
        <dbReference type="ARBA" id="ARBA00044721"/>
    </source>
</evidence>
<keyword evidence="9 12" id="KW-0472">Membrane</keyword>
<dbReference type="PANTHER" id="PTHR22760">
    <property type="entry name" value="GLYCOSYLTRANSFERASE"/>
    <property type="match status" value="1"/>
</dbReference>
<dbReference type="Pfam" id="PF03901">
    <property type="entry name" value="Glyco_transf_22"/>
    <property type="match status" value="1"/>
</dbReference>
<keyword evidence="8 12" id="KW-1133">Transmembrane helix</keyword>
<organism evidence="14 15">
    <name type="scientific">Apatococcus lobatus</name>
    <dbReference type="NCBI Taxonomy" id="904363"/>
    <lineage>
        <taxon>Eukaryota</taxon>
        <taxon>Viridiplantae</taxon>
        <taxon>Chlorophyta</taxon>
        <taxon>core chlorophytes</taxon>
        <taxon>Trebouxiophyceae</taxon>
        <taxon>Chlorellales</taxon>
        <taxon>Chlorellaceae</taxon>
        <taxon>Apatococcus</taxon>
    </lineage>
</organism>
<dbReference type="GO" id="GO:0052917">
    <property type="term" value="F:dol-P-Man:Man(7)GlcNAc(2)-PP-Dol alpha-1,6-mannosyltransferase activity"/>
    <property type="evidence" value="ECO:0007669"/>
    <property type="project" value="UniProtKB-EC"/>
</dbReference>
<dbReference type="AlphaFoldDB" id="A0AAW1RDR3"/>
<name>A0AAW1RDR3_9CHLO</name>
<comment type="caution">
    <text evidence="14">The sequence shown here is derived from an EMBL/GenBank/DDBJ whole genome shotgun (WGS) entry which is preliminary data.</text>
</comment>
<feature type="transmembrane region" description="Helical" evidence="12">
    <location>
        <begin position="284"/>
        <end position="300"/>
    </location>
</feature>
<keyword evidence="4 12" id="KW-0328">Glycosyltransferase</keyword>
<dbReference type="EMBL" id="JALJOS010000013">
    <property type="protein sequence ID" value="KAK9831764.1"/>
    <property type="molecule type" value="Genomic_DNA"/>
</dbReference>
<reference evidence="14 15" key="1">
    <citation type="journal article" date="2024" name="Nat. Commun.">
        <title>Phylogenomics reveals the evolutionary origins of lichenization in chlorophyte algae.</title>
        <authorList>
            <person name="Puginier C."/>
            <person name="Libourel C."/>
            <person name="Otte J."/>
            <person name="Skaloud P."/>
            <person name="Haon M."/>
            <person name="Grisel S."/>
            <person name="Petersen M."/>
            <person name="Berrin J.G."/>
            <person name="Delaux P.M."/>
            <person name="Dal Grande F."/>
            <person name="Keller J."/>
        </authorList>
    </citation>
    <scope>NUCLEOTIDE SEQUENCE [LARGE SCALE GENOMIC DNA]</scope>
    <source>
        <strain evidence="14 15">SAG 2145</strain>
    </source>
</reference>
<dbReference type="InterPro" id="IPR005599">
    <property type="entry name" value="GPI_mannosylTrfase"/>
</dbReference>
<feature type="transmembrane region" description="Helical" evidence="12">
    <location>
        <begin position="115"/>
        <end position="133"/>
    </location>
</feature>
<comment type="function">
    <text evidence="10">Mannosyltransferase that operates in the biosynthetic pathway of dolichol-linked oligosaccharides, the glycan precursors employed in protein asparagine (N)-glycosylation. The assembly of dolichol-linked oligosaccharides begins on the cytosolic side of the endoplasmic reticulum membrane and finishes in its lumen. The sequential addition of sugars to dolichol pyrophosphate produces dolichol-linked oligosaccharides containing fourteen sugars, including two GlcNAcs, nine mannoses and three glucoses. Once assembled, the oligosaccharide is transferred from the lipid to nascent proteins by oligosaccharyltransferases. In the lumen of the endoplasmic reticulum, adds the eighth mannose residue in an alpha-1,6 linkage onto Man(7)GlcNAc(2)-PP-dolichol to produce Man(8)GlcNAc(2)-PP-dolichol.</text>
</comment>
<keyword evidence="5" id="KW-0808">Transferase</keyword>
<protein>
    <recommendedName>
        <fullName evidence="12">Mannosyltransferase</fullName>
        <ecNumber evidence="12">2.4.1.-</ecNumber>
    </recommendedName>
</protein>
<comment type="similarity">
    <text evidence="3 12">Belongs to the glycosyltransferase 22 family.</text>
</comment>
<feature type="transmembrane region" description="Helical" evidence="12">
    <location>
        <begin position="339"/>
        <end position="361"/>
    </location>
</feature>
<keyword evidence="7 12" id="KW-0256">Endoplasmic reticulum</keyword>
<evidence type="ECO:0000256" key="3">
    <source>
        <dbReference type="ARBA" id="ARBA00007063"/>
    </source>
</evidence>
<feature type="transmembrane region" description="Helical" evidence="12">
    <location>
        <begin position="169"/>
        <end position="195"/>
    </location>
</feature>
<evidence type="ECO:0000256" key="1">
    <source>
        <dbReference type="ARBA" id="ARBA00004477"/>
    </source>
</evidence>
<dbReference type="Proteomes" id="UP001438707">
    <property type="component" value="Unassembled WGS sequence"/>
</dbReference>
<evidence type="ECO:0000256" key="9">
    <source>
        <dbReference type="ARBA" id="ARBA00023136"/>
    </source>
</evidence>
<feature type="signal peptide" evidence="13">
    <location>
        <begin position="1"/>
        <end position="20"/>
    </location>
</feature>
<evidence type="ECO:0000256" key="6">
    <source>
        <dbReference type="ARBA" id="ARBA00022692"/>
    </source>
</evidence>
<evidence type="ECO:0000256" key="4">
    <source>
        <dbReference type="ARBA" id="ARBA00022676"/>
    </source>
</evidence>
<feature type="transmembrane region" description="Helical" evidence="12">
    <location>
        <begin position="253"/>
        <end position="272"/>
    </location>
</feature>
<feature type="transmembrane region" description="Helical" evidence="12">
    <location>
        <begin position="202"/>
        <end position="220"/>
    </location>
</feature>
<proteinExistence type="inferred from homology"/>
<keyword evidence="15" id="KW-1185">Reference proteome</keyword>
<evidence type="ECO:0000256" key="8">
    <source>
        <dbReference type="ARBA" id="ARBA00022989"/>
    </source>
</evidence>
<dbReference type="EC" id="2.4.1.-" evidence="12"/>
<comment type="subcellular location">
    <subcellularLocation>
        <location evidence="1 12">Endoplasmic reticulum membrane</location>
        <topology evidence="1 12">Multi-pass membrane protein</topology>
    </subcellularLocation>
</comment>
<evidence type="ECO:0000256" key="11">
    <source>
        <dbReference type="ARBA" id="ARBA00048899"/>
    </source>
</evidence>
<evidence type="ECO:0000313" key="14">
    <source>
        <dbReference type="EMBL" id="KAK9831764.1"/>
    </source>
</evidence>
<evidence type="ECO:0000256" key="2">
    <source>
        <dbReference type="ARBA" id="ARBA00004922"/>
    </source>
</evidence>
<evidence type="ECO:0000256" key="5">
    <source>
        <dbReference type="ARBA" id="ARBA00022679"/>
    </source>
</evidence>
<keyword evidence="13" id="KW-0732">Signal</keyword>
<sequence>MNVLGCTALLGMVVLLHVIAAPFTKVEESFNVQAIHDLLYLRQNLTAYDHNEFPGVVPRTFAGALVVALLSSPVVALCHALHVPKLASLYIVRCVLGGMSVASIYRFASAVQAKLGLQVACSLLLITATQFHLPFYMSRPLPNTFALILTLNAYADWLQLKTWRLVCTLAFAALVIRCDLLPLAALIGISLLLAGQLRLQDGIAWGAAAAAISLAISLPVDSVLWGRLTWPEGEVLWFNTAENRSSEWGVMAWHWYFSSALLRSLLGGFLLLPLGLWLEPRIRLYTGTGLIYIALYSFLPHKEVRFLFPVLPLLNLAAASALARLYINRHKQWLGSAAFAAAAALLVANLLATALMTWASAHNYPGGFALRRLHQLDAVTRSHDAPHLVHIDSYPAMTGVSRFLEQSTPWHYSKAEGLTEADLRTSDHSHLLSPMSIVPGFTNLKSIHGFVSFRFGGVKDAIAAALSFKSPIGLILKPLVFVHARPDINTT</sequence>
<feature type="transmembrane region" description="Helical" evidence="12">
    <location>
        <begin position="306"/>
        <end position="327"/>
    </location>
</feature>
<gene>
    <name evidence="14" type="ORF">WJX74_008605</name>
</gene>
<dbReference type="PANTHER" id="PTHR22760:SF1">
    <property type="entry name" value="DOL-P-MAN:MAN(7)GLCNAC(2)-PP-DOL ALPHA-1,6-MANNOSYLTRANSFERASE"/>
    <property type="match status" value="1"/>
</dbReference>
<accession>A0AAW1RDR3</accession>
<comment type="catalytic activity">
    <reaction evidence="11">
        <text>an alpha-D-Man-(1-&gt;2)-alpha-D-Man-(1-&gt;2)-alpha-D-Man-(1-&gt;3)-[alpha-D-Man-(1-&gt;2)-alpha-D-Man-(1-&gt;3)-alpha-D-Man-(1-&gt;6)]-beta-D-Man-(1-&gt;4)-beta-D-GlcNAc-(1-&gt;4)-alpha-D-GlcNAc-diphospho-di-trans,poly-cis-dolichol + a di-trans,poly-cis-dolichyl beta-D-mannosyl phosphate = an alpha-D-Man-(1-&gt;2)-alpha-D-Man-(1-&gt;2)-alpha-D-Man-(1-&gt;3)-[alpha-D-Man-(1-&gt;2)-alpha-D-Man-(1-&gt;3)-[alpha-D-Man-(1-&gt;6)]-alpha-D-Man-(1-&gt;6)]-beta-D-Man-(1-&gt;4)-beta-D-GlcNAc-(1-&gt;4)-alpha-D-GlcNAc-diphospho-di-trans,poly-cis-dolichol + a di-trans,poly-cis-dolichyl phosphate + H(+)</text>
        <dbReference type="Rhea" id="RHEA:29535"/>
        <dbReference type="Rhea" id="RHEA-COMP:19498"/>
        <dbReference type="Rhea" id="RHEA-COMP:19501"/>
        <dbReference type="Rhea" id="RHEA-COMP:19518"/>
        <dbReference type="Rhea" id="RHEA-COMP:19519"/>
        <dbReference type="ChEBI" id="CHEBI:15378"/>
        <dbReference type="ChEBI" id="CHEBI:57683"/>
        <dbReference type="ChEBI" id="CHEBI:58211"/>
        <dbReference type="ChEBI" id="CHEBI:132517"/>
        <dbReference type="ChEBI" id="CHEBI:132519"/>
        <dbReference type="EC" id="2.4.1.260"/>
    </reaction>
    <physiologicalReaction direction="left-to-right" evidence="11">
        <dbReference type="Rhea" id="RHEA:29536"/>
    </physiologicalReaction>
</comment>